<protein>
    <recommendedName>
        <fullName evidence="4">RING-type E3 ubiquitin transferase</fullName>
        <ecNumber evidence="4">2.3.2.27</ecNumber>
    </recommendedName>
</protein>
<evidence type="ECO:0000256" key="11">
    <source>
        <dbReference type="ARBA" id="ARBA00022989"/>
    </source>
</evidence>
<evidence type="ECO:0000313" key="17">
    <source>
        <dbReference type="Proteomes" id="UP000298416"/>
    </source>
</evidence>
<dbReference type="GO" id="GO:0016020">
    <property type="term" value="C:membrane"/>
    <property type="evidence" value="ECO:0007669"/>
    <property type="project" value="UniProtKB-SubCell"/>
</dbReference>
<evidence type="ECO:0000256" key="4">
    <source>
        <dbReference type="ARBA" id="ARBA00012483"/>
    </source>
</evidence>
<evidence type="ECO:0000256" key="3">
    <source>
        <dbReference type="ARBA" id="ARBA00004906"/>
    </source>
</evidence>
<evidence type="ECO:0000256" key="13">
    <source>
        <dbReference type="ARBA" id="ARBA00024209"/>
    </source>
</evidence>
<feature type="domain" description="RING-type" evidence="15">
    <location>
        <begin position="139"/>
        <end position="181"/>
    </location>
</feature>
<dbReference type="EMBL" id="PNBA02000014">
    <property type="protein sequence ID" value="KAG6401682.1"/>
    <property type="molecule type" value="Genomic_DNA"/>
</dbReference>
<dbReference type="Proteomes" id="UP000298416">
    <property type="component" value="Unassembled WGS sequence"/>
</dbReference>
<dbReference type="CDD" id="cd16461">
    <property type="entry name" value="RING-H2_EL5-like"/>
    <property type="match status" value="1"/>
</dbReference>
<evidence type="ECO:0000256" key="5">
    <source>
        <dbReference type="ARBA" id="ARBA00022679"/>
    </source>
</evidence>
<dbReference type="GO" id="GO:0061630">
    <property type="term" value="F:ubiquitin protein ligase activity"/>
    <property type="evidence" value="ECO:0007669"/>
    <property type="project" value="UniProtKB-EC"/>
</dbReference>
<keyword evidence="6" id="KW-0812">Transmembrane</keyword>
<evidence type="ECO:0000256" key="1">
    <source>
        <dbReference type="ARBA" id="ARBA00000900"/>
    </source>
</evidence>
<dbReference type="Pfam" id="PF13639">
    <property type="entry name" value="zf-RING_2"/>
    <property type="match status" value="1"/>
</dbReference>
<gene>
    <name evidence="16" type="ORF">SASPL_138546</name>
</gene>
<dbReference type="InterPro" id="IPR001841">
    <property type="entry name" value="Znf_RING"/>
</dbReference>
<keyword evidence="5" id="KW-0808">Transferase</keyword>
<proteinExistence type="inferred from homology"/>
<comment type="pathway">
    <text evidence="3">Protein modification; protein ubiquitination.</text>
</comment>
<dbReference type="PROSITE" id="PS50089">
    <property type="entry name" value="ZF_RING_2"/>
    <property type="match status" value="1"/>
</dbReference>
<reference evidence="16" key="2">
    <citation type="submission" date="2020-08" db="EMBL/GenBank/DDBJ databases">
        <title>Plant Genome Project.</title>
        <authorList>
            <person name="Zhang R.-G."/>
        </authorList>
    </citation>
    <scope>NUCLEOTIDE SEQUENCE</scope>
    <source>
        <strain evidence="16">Huo1</strain>
        <tissue evidence="16">Leaf</tissue>
    </source>
</reference>
<dbReference type="SUPFAM" id="SSF57850">
    <property type="entry name" value="RING/U-box"/>
    <property type="match status" value="1"/>
</dbReference>
<dbReference type="SMART" id="SM00184">
    <property type="entry name" value="RING"/>
    <property type="match status" value="1"/>
</dbReference>
<evidence type="ECO:0000256" key="7">
    <source>
        <dbReference type="ARBA" id="ARBA00022723"/>
    </source>
</evidence>
<dbReference type="GO" id="GO:0008270">
    <property type="term" value="F:zinc ion binding"/>
    <property type="evidence" value="ECO:0007669"/>
    <property type="project" value="UniProtKB-KW"/>
</dbReference>
<dbReference type="PANTHER" id="PTHR45768">
    <property type="entry name" value="E3 UBIQUITIN-PROTEIN LIGASE RNF13-LIKE"/>
    <property type="match status" value="1"/>
</dbReference>
<evidence type="ECO:0000256" key="12">
    <source>
        <dbReference type="ARBA" id="ARBA00023136"/>
    </source>
</evidence>
<keyword evidence="8 14" id="KW-0863">Zinc-finger</keyword>
<comment type="similarity">
    <text evidence="13">Belongs to the RING-type zinc finger family. ATL subfamily.</text>
</comment>
<evidence type="ECO:0000256" key="14">
    <source>
        <dbReference type="PROSITE-ProRule" id="PRU00175"/>
    </source>
</evidence>
<evidence type="ECO:0000259" key="15">
    <source>
        <dbReference type="PROSITE" id="PS50089"/>
    </source>
</evidence>
<dbReference type="EC" id="2.3.2.27" evidence="4"/>
<keyword evidence="9" id="KW-0833">Ubl conjugation pathway</keyword>
<comment type="catalytic activity">
    <reaction evidence="1">
        <text>S-ubiquitinyl-[E2 ubiquitin-conjugating enzyme]-L-cysteine + [acceptor protein]-L-lysine = [E2 ubiquitin-conjugating enzyme]-L-cysteine + N(6)-ubiquitinyl-[acceptor protein]-L-lysine.</text>
        <dbReference type="EC" id="2.3.2.27"/>
    </reaction>
</comment>
<sequence>MVFKTYPLLIKSRASKQTTRMQLSPEIRYSSHNRRTPQFRPDLVTAEVLHRSESANNEQMARLLKLALSSYTLRFVMKRPSFSSISHSSRLPDAAPHTFQRQLQHLFRLHDSGLDQSLIDALPIFYYKDIIGLKEPFDCAVCLSELSFLDKLKVLPNCSHAFHVHCIETWLLSNSTCPLCRSLIGFGNYTENPLFTTCDLDHQWSSLSFPSGASPAHNGPEMSNAGTGRTLSIRLGKFRSTNEGVESEMKMQKAVTSSSIDARRCYSMGAFQYVVGDANLQVALPHGSGVATRAKARLGSDNVEADGKKIGVRSRGDSFSVSKIWLWSKKGKLTTSSQGNESIVVSDLV</sequence>
<comment type="caution">
    <text evidence="16">The sequence shown here is derived from an EMBL/GenBank/DDBJ whole genome shotgun (WGS) entry which is preliminary data.</text>
</comment>
<comment type="subcellular location">
    <subcellularLocation>
        <location evidence="2">Membrane</location>
        <topology evidence="2">Single-pass membrane protein</topology>
    </subcellularLocation>
</comment>
<evidence type="ECO:0000256" key="2">
    <source>
        <dbReference type="ARBA" id="ARBA00004167"/>
    </source>
</evidence>
<keyword evidence="11" id="KW-1133">Transmembrane helix</keyword>
<dbReference type="PANTHER" id="PTHR45768:SF71">
    <property type="entry name" value="RING_U-BOX SUPERFAMILY PROTEIN"/>
    <property type="match status" value="1"/>
</dbReference>
<dbReference type="InterPro" id="IPR013083">
    <property type="entry name" value="Znf_RING/FYVE/PHD"/>
</dbReference>
<keyword evidence="7" id="KW-0479">Metal-binding</keyword>
<evidence type="ECO:0000313" key="16">
    <source>
        <dbReference type="EMBL" id="KAG6401682.1"/>
    </source>
</evidence>
<accession>A0A8X8ZE03</accession>
<evidence type="ECO:0000256" key="8">
    <source>
        <dbReference type="ARBA" id="ARBA00022771"/>
    </source>
</evidence>
<name>A0A8X8ZE03_SALSN</name>
<dbReference type="AlphaFoldDB" id="A0A8X8ZE03"/>
<dbReference type="GO" id="GO:0031625">
    <property type="term" value="F:ubiquitin protein ligase binding"/>
    <property type="evidence" value="ECO:0007669"/>
    <property type="project" value="TreeGrafter"/>
</dbReference>
<keyword evidence="12" id="KW-0472">Membrane</keyword>
<dbReference type="Gene3D" id="3.30.40.10">
    <property type="entry name" value="Zinc/RING finger domain, C3HC4 (zinc finger)"/>
    <property type="match status" value="1"/>
</dbReference>
<keyword evidence="10" id="KW-0862">Zinc</keyword>
<evidence type="ECO:0000256" key="9">
    <source>
        <dbReference type="ARBA" id="ARBA00022786"/>
    </source>
</evidence>
<evidence type="ECO:0000256" key="10">
    <source>
        <dbReference type="ARBA" id="ARBA00022833"/>
    </source>
</evidence>
<dbReference type="FunFam" id="3.30.40.10:FF:000187">
    <property type="entry name" value="E3 ubiquitin-protein ligase ATL6"/>
    <property type="match status" value="1"/>
</dbReference>
<reference evidence="16" key="1">
    <citation type="submission" date="2018-01" db="EMBL/GenBank/DDBJ databases">
        <authorList>
            <person name="Mao J.F."/>
        </authorList>
    </citation>
    <scope>NUCLEOTIDE SEQUENCE</scope>
    <source>
        <strain evidence="16">Huo1</strain>
        <tissue evidence="16">Leaf</tissue>
    </source>
</reference>
<keyword evidence="17" id="KW-1185">Reference proteome</keyword>
<evidence type="ECO:0000256" key="6">
    <source>
        <dbReference type="ARBA" id="ARBA00022692"/>
    </source>
</evidence>
<organism evidence="16">
    <name type="scientific">Salvia splendens</name>
    <name type="common">Scarlet sage</name>
    <dbReference type="NCBI Taxonomy" id="180675"/>
    <lineage>
        <taxon>Eukaryota</taxon>
        <taxon>Viridiplantae</taxon>
        <taxon>Streptophyta</taxon>
        <taxon>Embryophyta</taxon>
        <taxon>Tracheophyta</taxon>
        <taxon>Spermatophyta</taxon>
        <taxon>Magnoliopsida</taxon>
        <taxon>eudicotyledons</taxon>
        <taxon>Gunneridae</taxon>
        <taxon>Pentapetalae</taxon>
        <taxon>asterids</taxon>
        <taxon>lamiids</taxon>
        <taxon>Lamiales</taxon>
        <taxon>Lamiaceae</taxon>
        <taxon>Nepetoideae</taxon>
        <taxon>Mentheae</taxon>
        <taxon>Salviinae</taxon>
        <taxon>Salvia</taxon>
        <taxon>Salvia subgen. Calosphace</taxon>
        <taxon>core Calosphace</taxon>
    </lineage>
</organism>